<accession>A0A381R5G8</accession>
<comment type="similarity">
    <text evidence="1">Belongs to the aspartate-semialdehyde dehydrogenase family.</text>
</comment>
<gene>
    <name evidence="8" type="ORF">METZ01_LOCUS39786</name>
</gene>
<feature type="domain" description="Semialdehyde dehydrogenase NAD-binding" evidence="7">
    <location>
        <begin position="1"/>
        <end position="106"/>
    </location>
</feature>
<evidence type="ECO:0000256" key="3">
    <source>
        <dbReference type="ARBA" id="ARBA00022697"/>
    </source>
</evidence>
<dbReference type="SMART" id="SM00859">
    <property type="entry name" value="Semialdhyde_dh"/>
    <property type="match status" value="1"/>
</dbReference>
<name>A0A381R5G8_9ZZZZ</name>
<dbReference type="InterPro" id="IPR005676">
    <property type="entry name" value="Asp_semi-ald_DH_pep-lack"/>
</dbReference>
<dbReference type="FunFam" id="3.30.360.10:FF:000016">
    <property type="entry name" value="Probable aspartate-semialdehyde dehydrogenase"/>
    <property type="match status" value="1"/>
</dbReference>
<dbReference type="GO" id="GO:0050661">
    <property type="term" value="F:NADP binding"/>
    <property type="evidence" value="ECO:0007669"/>
    <property type="project" value="InterPro"/>
</dbReference>
<dbReference type="Pfam" id="PF01118">
    <property type="entry name" value="Semialdhyde_dh"/>
    <property type="match status" value="1"/>
</dbReference>
<sequence length="324" mass="33746">MEDHPWFRLAEVCGSEASVGKTLAERTGAGADQFSSATQGLELQALDGPWTSSILLSALPSEAAQKSEVQLAEAGHLVVSNASSHRMGELVPLLIPEVNSHHLDLVGHQPWKGALVTNPNCAAVGLVVALAPLHETFGIESVVTTSFQSISGAGLPGPPAASLVDNVIPFIGGEEHKLTCEPQKILGTVTPEGVEPATFPVSASCTRVPVLDGHLLAVSVALTGKPSVEDVTAAFEAYRGPDACRDLPSAPEHVLQVLAADDRPQPRLDRDLGQGMTVSVGRIRRCEVLDSKFFVLSHNLVRGAAGAALLNAELCHAQGVLGSG</sequence>
<reference evidence="8" key="1">
    <citation type="submission" date="2018-05" db="EMBL/GenBank/DDBJ databases">
        <authorList>
            <person name="Lanie J.A."/>
            <person name="Ng W.-L."/>
            <person name="Kazmierczak K.M."/>
            <person name="Andrzejewski T.M."/>
            <person name="Davidsen T.M."/>
            <person name="Wayne K.J."/>
            <person name="Tettelin H."/>
            <person name="Glass J.I."/>
            <person name="Rusch D."/>
            <person name="Podicherti R."/>
            <person name="Tsui H.-C.T."/>
            <person name="Winkler M.E."/>
        </authorList>
    </citation>
    <scope>NUCLEOTIDE SEQUENCE</scope>
</reference>
<dbReference type="InterPro" id="IPR012280">
    <property type="entry name" value="Semialdhyde_DH_dimer_dom"/>
</dbReference>
<evidence type="ECO:0000256" key="6">
    <source>
        <dbReference type="ARBA" id="ARBA00023167"/>
    </source>
</evidence>
<dbReference type="Pfam" id="PF02774">
    <property type="entry name" value="Semialdhyde_dhC"/>
    <property type="match status" value="1"/>
</dbReference>
<dbReference type="InterPro" id="IPR036291">
    <property type="entry name" value="NAD(P)-bd_dom_sf"/>
</dbReference>
<dbReference type="NCBIfam" id="TIGR00978">
    <property type="entry name" value="asd_EA"/>
    <property type="match status" value="1"/>
</dbReference>
<dbReference type="SUPFAM" id="SSF55347">
    <property type="entry name" value="Glyceraldehyde-3-phosphate dehydrogenase-like, C-terminal domain"/>
    <property type="match status" value="1"/>
</dbReference>
<dbReference type="NCBIfam" id="NF006416">
    <property type="entry name" value="PRK08664.1"/>
    <property type="match status" value="1"/>
</dbReference>
<dbReference type="InterPro" id="IPR051823">
    <property type="entry name" value="ASADH-related"/>
</dbReference>
<dbReference type="PANTHER" id="PTHR46718">
    <property type="entry name" value="ASPARTATE-SEMIALDEHYDE DEHYDROGENASE"/>
    <property type="match status" value="1"/>
</dbReference>
<evidence type="ECO:0000256" key="2">
    <source>
        <dbReference type="ARBA" id="ARBA00022605"/>
    </source>
</evidence>
<keyword evidence="4" id="KW-0521">NADP</keyword>
<evidence type="ECO:0000313" key="8">
    <source>
        <dbReference type="EMBL" id="SUZ86932.1"/>
    </source>
</evidence>
<dbReference type="CDD" id="cd18130">
    <property type="entry name" value="ASADH_C_arch_fung_like"/>
    <property type="match status" value="1"/>
</dbReference>
<dbReference type="Gene3D" id="3.40.50.720">
    <property type="entry name" value="NAD(P)-binding Rossmann-like Domain"/>
    <property type="match status" value="1"/>
</dbReference>
<dbReference type="InterPro" id="IPR000534">
    <property type="entry name" value="Semialdehyde_DH_NAD-bd"/>
</dbReference>
<keyword evidence="2" id="KW-0028">Amino-acid biosynthesis</keyword>
<keyword evidence="3" id="KW-0791">Threonine biosynthesis</keyword>
<dbReference type="EMBL" id="UINC01001705">
    <property type="protein sequence ID" value="SUZ86932.1"/>
    <property type="molecule type" value="Genomic_DNA"/>
</dbReference>
<keyword evidence="5" id="KW-0560">Oxidoreductase</keyword>
<evidence type="ECO:0000256" key="1">
    <source>
        <dbReference type="ARBA" id="ARBA00010584"/>
    </source>
</evidence>
<dbReference type="PANTHER" id="PTHR46718:SF1">
    <property type="entry name" value="ASPARTATE-SEMIALDEHYDE DEHYDROGENASE"/>
    <property type="match status" value="1"/>
</dbReference>
<dbReference type="GO" id="GO:0009088">
    <property type="term" value="P:threonine biosynthetic process"/>
    <property type="evidence" value="ECO:0007669"/>
    <property type="project" value="UniProtKB-KW"/>
</dbReference>
<evidence type="ECO:0000256" key="5">
    <source>
        <dbReference type="ARBA" id="ARBA00023002"/>
    </source>
</evidence>
<dbReference type="PIRSF" id="PIRSF000148">
    <property type="entry name" value="ASA_dh"/>
    <property type="match status" value="1"/>
</dbReference>
<dbReference type="Gene3D" id="3.30.360.10">
    <property type="entry name" value="Dihydrodipicolinate Reductase, domain 2"/>
    <property type="match status" value="1"/>
</dbReference>
<dbReference type="GO" id="GO:0046983">
    <property type="term" value="F:protein dimerization activity"/>
    <property type="evidence" value="ECO:0007669"/>
    <property type="project" value="InterPro"/>
</dbReference>
<dbReference type="GO" id="GO:0009086">
    <property type="term" value="P:methionine biosynthetic process"/>
    <property type="evidence" value="ECO:0007669"/>
    <property type="project" value="UniProtKB-KW"/>
</dbReference>
<dbReference type="GO" id="GO:0051287">
    <property type="term" value="F:NAD binding"/>
    <property type="evidence" value="ECO:0007669"/>
    <property type="project" value="InterPro"/>
</dbReference>
<evidence type="ECO:0000256" key="4">
    <source>
        <dbReference type="ARBA" id="ARBA00022857"/>
    </source>
</evidence>
<organism evidence="8">
    <name type="scientific">marine metagenome</name>
    <dbReference type="NCBI Taxonomy" id="408172"/>
    <lineage>
        <taxon>unclassified sequences</taxon>
        <taxon>metagenomes</taxon>
        <taxon>ecological metagenomes</taxon>
    </lineage>
</organism>
<protein>
    <recommendedName>
        <fullName evidence="7">Semialdehyde dehydrogenase NAD-binding domain-containing protein</fullName>
    </recommendedName>
</protein>
<dbReference type="GO" id="GO:0004073">
    <property type="term" value="F:aspartate-semialdehyde dehydrogenase activity"/>
    <property type="evidence" value="ECO:0007669"/>
    <property type="project" value="UniProtKB-ARBA"/>
</dbReference>
<keyword evidence="6" id="KW-0486">Methionine biosynthesis</keyword>
<dbReference type="AlphaFoldDB" id="A0A381R5G8"/>
<dbReference type="SUPFAM" id="SSF51735">
    <property type="entry name" value="NAD(P)-binding Rossmann-fold domains"/>
    <property type="match status" value="1"/>
</dbReference>
<proteinExistence type="inferred from homology"/>
<evidence type="ECO:0000259" key="7">
    <source>
        <dbReference type="SMART" id="SM00859"/>
    </source>
</evidence>